<dbReference type="AlphaFoldDB" id="A0A3N4INY3"/>
<protein>
    <submittedName>
        <fullName evidence="2">Uncharacterized protein</fullName>
    </submittedName>
</protein>
<dbReference type="EMBL" id="ML119649">
    <property type="protein sequence ID" value="RPA86438.1"/>
    <property type="molecule type" value="Genomic_DNA"/>
</dbReference>
<accession>A0A3N4INY3</accession>
<dbReference type="Proteomes" id="UP000275078">
    <property type="component" value="Unassembled WGS sequence"/>
</dbReference>
<gene>
    <name evidence="2" type="ORF">BJ508DRAFT_133848</name>
</gene>
<keyword evidence="1" id="KW-1133">Transmembrane helix</keyword>
<evidence type="ECO:0000256" key="1">
    <source>
        <dbReference type="SAM" id="Phobius"/>
    </source>
</evidence>
<sequence>MVSTQPSTRGGVLAGRGVPFLQSHAGSLALWDFVFAFFFLFFFWGEAGDWCCRGALLGLSVSFTLAFINESGRWAACTD</sequence>
<feature type="transmembrane region" description="Helical" evidence="1">
    <location>
        <begin position="20"/>
        <end position="43"/>
    </location>
</feature>
<keyword evidence="3" id="KW-1185">Reference proteome</keyword>
<organism evidence="2 3">
    <name type="scientific">Ascobolus immersus RN42</name>
    <dbReference type="NCBI Taxonomy" id="1160509"/>
    <lineage>
        <taxon>Eukaryota</taxon>
        <taxon>Fungi</taxon>
        <taxon>Dikarya</taxon>
        <taxon>Ascomycota</taxon>
        <taxon>Pezizomycotina</taxon>
        <taxon>Pezizomycetes</taxon>
        <taxon>Pezizales</taxon>
        <taxon>Ascobolaceae</taxon>
        <taxon>Ascobolus</taxon>
    </lineage>
</organism>
<name>A0A3N4INY3_ASCIM</name>
<reference evidence="2 3" key="1">
    <citation type="journal article" date="2018" name="Nat. Ecol. Evol.">
        <title>Pezizomycetes genomes reveal the molecular basis of ectomycorrhizal truffle lifestyle.</title>
        <authorList>
            <person name="Murat C."/>
            <person name="Payen T."/>
            <person name="Noel B."/>
            <person name="Kuo A."/>
            <person name="Morin E."/>
            <person name="Chen J."/>
            <person name="Kohler A."/>
            <person name="Krizsan K."/>
            <person name="Balestrini R."/>
            <person name="Da Silva C."/>
            <person name="Montanini B."/>
            <person name="Hainaut M."/>
            <person name="Levati E."/>
            <person name="Barry K.W."/>
            <person name="Belfiori B."/>
            <person name="Cichocki N."/>
            <person name="Clum A."/>
            <person name="Dockter R.B."/>
            <person name="Fauchery L."/>
            <person name="Guy J."/>
            <person name="Iotti M."/>
            <person name="Le Tacon F."/>
            <person name="Lindquist E.A."/>
            <person name="Lipzen A."/>
            <person name="Malagnac F."/>
            <person name="Mello A."/>
            <person name="Molinier V."/>
            <person name="Miyauchi S."/>
            <person name="Poulain J."/>
            <person name="Riccioni C."/>
            <person name="Rubini A."/>
            <person name="Sitrit Y."/>
            <person name="Splivallo R."/>
            <person name="Traeger S."/>
            <person name="Wang M."/>
            <person name="Zifcakova L."/>
            <person name="Wipf D."/>
            <person name="Zambonelli A."/>
            <person name="Paolocci F."/>
            <person name="Nowrousian M."/>
            <person name="Ottonello S."/>
            <person name="Baldrian P."/>
            <person name="Spatafora J.W."/>
            <person name="Henrissat B."/>
            <person name="Nagy L.G."/>
            <person name="Aury J.M."/>
            <person name="Wincker P."/>
            <person name="Grigoriev I.V."/>
            <person name="Bonfante P."/>
            <person name="Martin F.M."/>
        </authorList>
    </citation>
    <scope>NUCLEOTIDE SEQUENCE [LARGE SCALE GENOMIC DNA]</scope>
    <source>
        <strain evidence="2 3">RN42</strain>
    </source>
</reference>
<evidence type="ECO:0000313" key="3">
    <source>
        <dbReference type="Proteomes" id="UP000275078"/>
    </source>
</evidence>
<evidence type="ECO:0000313" key="2">
    <source>
        <dbReference type="EMBL" id="RPA86438.1"/>
    </source>
</evidence>
<proteinExistence type="predicted"/>
<keyword evidence="1" id="KW-0472">Membrane</keyword>
<keyword evidence="1" id="KW-0812">Transmembrane</keyword>